<proteinExistence type="predicted"/>
<evidence type="ECO:0000313" key="2">
    <source>
        <dbReference type="Proteomes" id="UP000184611"/>
    </source>
</evidence>
<keyword evidence="2" id="KW-1185">Reference proteome</keyword>
<dbReference type="NCBIfam" id="TIGR03519">
    <property type="entry name" value="T9SS_PorP_fam"/>
    <property type="match status" value="1"/>
</dbReference>
<name>A0A1M7ZZA1_9FLAO</name>
<sequence length="311" mass="35546">MLRLRSMIKKNTYRYLILNVILNVFCYGQQDSQYTQYLYNTSQINPAYAGSRETISAFLLHRNQWLGLDGAPKTNNFSLSSPLRNSNFGLGLSFTNDHIGPTSENEIAFDVSYFIPIAENYKLAVGIKTTANLFHLDVNKLTIYDPTDPQFQAISTEFSPNIGAGLYLSSEKNYIGISIPNFFETYRYNDNTITIAKEKMHFYLIAGHVFQMNQNLQFKPAILTKVVEGAPLQTDLTANFLFFETLTLGAAYRWNSALSGLVGFQISDSWFIGYGYDRETTRLQRYNSGSHELFLRFEVLKKTKITAPRFF</sequence>
<evidence type="ECO:0000313" key="1">
    <source>
        <dbReference type="EMBL" id="SHO74186.1"/>
    </source>
</evidence>
<organism evidence="1 2">
    <name type="scientific">Flavobacterium cucumis</name>
    <dbReference type="NCBI Taxonomy" id="416016"/>
    <lineage>
        <taxon>Bacteria</taxon>
        <taxon>Pseudomonadati</taxon>
        <taxon>Bacteroidota</taxon>
        <taxon>Flavobacteriia</taxon>
        <taxon>Flavobacteriales</taxon>
        <taxon>Flavobacteriaceae</taxon>
        <taxon>Flavobacterium</taxon>
    </lineage>
</organism>
<dbReference type="EMBL" id="FRYK01000006">
    <property type="protein sequence ID" value="SHO74186.1"/>
    <property type="molecule type" value="Genomic_DNA"/>
</dbReference>
<accession>A0A1M7ZZA1</accession>
<dbReference type="Pfam" id="PF11751">
    <property type="entry name" value="PorP_SprF"/>
    <property type="match status" value="1"/>
</dbReference>
<gene>
    <name evidence="1" type="ORF">SAMN05443547_2571</name>
</gene>
<dbReference type="STRING" id="416016.SAMN05443547_2571"/>
<protein>
    <submittedName>
        <fullName evidence="1">Type IX secretion system membrane protein, PorP/SprF family</fullName>
    </submittedName>
</protein>
<dbReference type="AlphaFoldDB" id="A0A1M7ZZA1"/>
<dbReference type="Proteomes" id="UP000184611">
    <property type="component" value="Unassembled WGS sequence"/>
</dbReference>
<reference evidence="2" key="1">
    <citation type="submission" date="2016-12" db="EMBL/GenBank/DDBJ databases">
        <authorList>
            <person name="Varghese N."/>
            <person name="Submissions S."/>
        </authorList>
    </citation>
    <scope>NUCLEOTIDE SEQUENCE [LARGE SCALE GENOMIC DNA]</scope>
    <source>
        <strain evidence="2">DSM 18830</strain>
    </source>
</reference>
<dbReference type="InterPro" id="IPR019861">
    <property type="entry name" value="PorP/SprF_Bacteroidetes"/>
</dbReference>